<accession>A0A6A4RPQ9</accession>
<dbReference type="Proteomes" id="UP000438429">
    <property type="component" value="Unassembled WGS sequence"/>
</dbReference>
<reference evidence="1 2" key="1">
    <citation type="submission" date="2019-06" db="EMBL/GenBank/DDBJ databases">
        <title>Draft genomes of female and male turbot (Scophthalmus maximus).</title>
        <authorList>
            <person name="Xu H."/>
            <person name="Xu X.-W."/>
            <person name="Shao C."/>
            <person name="Chen S."/>
        </authorList>
    </citation>
    <scope>NUCLEOTIDE SEQUENCE [LARGE SCALE GENOMIC DNA]</scope>
    <source>
        <strain evidence="1">Ysfricsl-2016a</strain>
        <tissue evidence="1">Blood</tissue>
    </source>
</reference>
<proteinExistence type="predicted"/>
<gene>
    <name evidence="1" type="ORF">F2P81_023378</name>
</gene>
<dbReference type="EMBL" id="VEVO01000021">
    <property type="protein sequence ID" value="KAF0024576.1"/>
    <property type="molecule type" value="Genomic_DNA"/>
</dbReference>
<evidence type="ECO:0000313" key="2">
    <source>
        <dbReference type="Proteomes" id="UP000438429"/>
    </source>
</evidence>
<name>A0A6A4RPQ9_SCOMX</name>
<sequence length="80" mass="8854">MKQREKNLSAIPVDPGSELKPAIFQSESCYLNVPSLHDNEITLHPAGGKRIGHDERSPLTPLILRREKGERLLQGQALSA</sequence>
<comment type="caution">
    <text evidence="1">The sequence shown here is derived from an EMBL/GenBank/DDBJ whole genome shotgun (WGS) entry which is preliminary data.</text>
</comment>
<evidence type="ECO:0000313" key="1">
    <source>
        <dbReference type="EMBL" id="KAF0024576.1"/>
    </source>
</evidence>
<organism evidence="1 2">
    <name type="scientific">Scophthalmus maximus</name>
    <name type="common">Turbot</name>
    <name type="synonym">Psetta maxima</name>
    <dbReference type="NCBI Taxonomy" id="52904"/>
    <lineage>
        <taxon>Eukaryota</taxon>
        <taxon>Metazoa</taxon>
        <taxon>Chordata</taxon>
        <taxon>Craniata</taxon>
        <taxon>Vertebrata</taxon>
        <taxon>Euteleostomi</taxon>
        <taxon>Actinopterygii</taxon>
        <taxon>Neopterygii</taxon>
        <taxon>Teleostei</taxon>
        <taxon>Neoteleostei</taxon>
        <taxon>Acanthomorphata</taxon>
        <taxon>Carangaria</taxon>
        <taxon>Pleuronectiformes</taxon>
        <taxon>Pleuronectoidei</taxon>
        <taxon>Scophthalmidae</taxon>
        <taxon>Scophthalmus</taxon>
    </lineage>
</organism>
<protein>
    <submittedName>
        <fullName evidence="1">Uncharacterized protein</fullName>
    </submittedName>
</protein>
<dbReference type="AlphaFoldDB" id="A0A6A4RPQ9"/>